<dbReference type="Proteomes" id="UP000293547">
    <property type="component" value="Unassembled WGS sequence"/>
</dbReference>
<dbReference type="EMBL" id="PDWZ02000017">
    <property type="protein sequence ID" value="KAB2099472.1"/>
    <property type="molecule type" value="Genomic_DNA"/>
</dbReference>
<accession>A0ACB6F525</accession>
<comment type="caution">
    <text evidence="1">The sequence shown here is derived from an EMBL/GenBank/DDBJ whole genome shotgun (WGS) entry which is preliminary data.</text>
</comment>
<proteinExistence type="predicted"/>
<evidence type="ECO:0000313" key="1">
    <source>
        <dbReference type="EMBL" id="KAB2099472.1"/>
    </source>
</evidence>
<organism evidence="1 2">
    <name type="scientific">Alternaria gaisen</name>
    <dbReference type="NCBI Taxonomy" id="167740"/>
    <lineage>
        <taxon>Eukaryota</taxon>
        <taxon>Fungi</taxon>
        <taxon>Dikarya</taxon>
        <taxon>Ascomycota</taxon>
        <taxon>Pezizomycotina</taxon>
        <taxon>Dothideomycetes</taxon>
        <taxon>Pleosporomycetidae</taxon>
        <taxon>Pleosporales</taxon>
        <taxon>Pleosporineae</taxon>
        <taxon>Pleosporaceae</taxon>
        <taxon>Alternaria</taxon>
        <taxon>Alternaria sect. Alternaria</taxon>
    </lineage>
</organism>
<gene>
    <name evidence="1" type="ORF">AG0111_0g12267</name>
</gene>
<protein>
    <submittedName>
        <fullName evidence="1">Uncharacterized protein</fullName>
    </submittedName>
</protein>
<keyword evidence="2" id="KW-1185">Reference proteome</keyword>
<reference evidence="1 2" key="1">
    <citation type="journal article" date="2019" name="bioRxiv">
        <title>Genomics, evolutionary history and diagnostics of the Alternaria alternata species group including apple and Asian pear pathotypes.</title>
        <authorList>
            <person name="Armitage A.D."/>
            <person name="Cockerton H.M."/>
            <person name="Sreenivasaprasad S."/>
            <person name="Woodhall J.W."/>
            <person name="Lane C.R."/>
            <person name="Harrison R.J."/>
            <person name="Clarkson J.P."/>
        </authorList>
    </citation>
    <scope>NUCLEOTIDE SEQUENCE [LARGE SCALE GENOMIC DNA]</scope>
    <source>
        <strain evidence="1 2">FERA 650</strain>
    </source>
</reference>
<evidence type="ECO:0000313" key="2">
    <source>
        <dbReference type="Proteomes" id="UP000293547"/>
    </source>
</evidence>
<sequence>METSMLPPGYQQAIGWLQAPPEGRMIYERHLVTCPPGITNWIFEDRRYQDWLQSTGRSTLWIFGPPGCGKSVLSASVVEQLLKSSSERIGLAYFFFSWNYELDTVVALFSALLSQLWIQIATRLEGIEEPPVFEELDLGNRPTVDEVFGLLIKTLSVFDRVSVVIDGLDECRPDDRPSCLELINRLRLEHPDKLYILITSRRNLDIEEALKTSTPSSIISFQNHMIDHNISSIAYEKLLDSIPVEQHPLAKSALSWLTFALEPLSVEALAEAVALREHDLEHDLEIRAHDPQSLLAILAPFVSPGPDPSIRLNRDLLNALSSGIITKDALGTFYTNQDEVRLYMAEFCIQYVLLYARSEAREGNTNDLSTFPLLQYASKHWIPHLRQLWEVYTKEEQSNIEQLTLRLLSDEESLDCCLTVYDPQDPGREPFTALSNKDTAIFYAVRTGMESVVTALLESHAANDKFDAATDECDDLGRQPLHIAVENDDAHIVKVLVQHHASTTAKNKCGETPLSIAAFSNSSSETLDTLLQHTEPQILSALNVEGAPFIRLVAQKSTGQVLGKLISHLGSSVEELNLRDEDGRTLLHFAAASGNTSTISTLLEAGADANVGDKEDDRPLHLAVRSDQEEAREKLIAGNADPTLFNLKKETPLAESWTRKSLDWSSYQVDMGLEASSNMSRPSQAACHIMSKQGDCHGPQIIFSKIYDWSHLDGNENRKAERKTLLLSLMREKKSLQRLDHPFIVSYLGFIQLEQKKSKYALYLEYCDGGDLETRHVNRKQQNEGPASDDEEDEALLAEAGIHDSSDTNNRLEKAPASMKAVERQALDEGAVWTLMYQLFAALAYLHYGISISKEGACRVEHHWDTMLHRDIKPHNIVLKSGPNGQRIAKLCDLGHVRNWKAAGPMTVPTYRGTREYWPPEIQGARLSLEERHHQWSTKGDVWCLAKSLIEVEKNFLPGPGMIKVFDGCSAELPEKRWSSLSALEHIHQYRPFLHEPFTSFEKLLGGKPPGYEYQAFLQMMPILDTFAPYTQVTKTQRKKLLDRLTLLLKDGPGAMHTFQTHSRSLHLAVLMNEEDLLKRLLSSDGQQNPDEPWPKSKWTALHLAVQQNKLEFVELLLEAGANVNLEDMHQMKPLFYAITEGYTDIEWRLLSPTKERLFRSSISLSTSKEDVRRRKHRSRAVQAYRKSWRRYPTILFPWRMKRKVAATPSVT</sequence>
<name>A0ACB6F525_9PLEO</name>